<comment type="catalytic activity">
    <reaction evidence="1">
        <text>Hydrolysis of alkylated DNA, releasing 3-methyladenine, 3-methylguanine, 7-methylguanine and 7-methyladenine.</text>
        <dbReference type="EC" id="3.2.2.21"/>
    </reaction>
</comment>
<evidence type="ECO:0000256" key="1">
    <source>
        <dbReference type="ARBA" id="ARBA00000086"/>
    </source>
</evidence>
<keyword evidence="16" id="KW-1185">Reference proteome</keyword>
<dbReference type="NCBIfam" id="TIGR00567">
    <property type="entry name" value="3mg"/>
    <property type="match status" value="1"/>
</dbReference>
<dbReference type="Proteomes" id="UP000838412">
    <property type="component" value="Chromosome 9"/>
</dbReference>
<evidence type="ECO:0000313" key="16">
    <source>
        <dbReference type="Proteomes" id="UP000838412"/>
    </source>
</evidence>
<dbReference type="EMBL" id="OV696694">
    <property type="protein sequence ID" value="CAH1274370.1"/>
    <property type="molecule type" value="Genomic_DNA"/>
</dbReference>
<evidence type="ECO:0000256" key="7">
    <source>
        <dbReference type="ARBA" id="ARBA00023204"/>
    </source>
</evidence>
<evidence type="ECO:0000313" key="15">
    <source>
        <dbReference type="EMBL" id="CAH1274370.1"/>
    </source>
</evidence>
<evidence type="ECO:0000256" key="11">
    <source>
        <dbReference type="ARBA" id="ARBA00076879"/>
    </source>
</evidence>
<feature type="region of interest" description="Disordered" evidence="14">
    <location>
        <begin position="125"/>
        <end position="159"/>
    </location>
</feature>
<dbReference type="OrthoDB" id="6353017at2759"/>
<dbReference type="CDD" id="cd00540">
    <property type="entry name" value="AAG"/>
    <property type="match status" value="1"/>
</dbReference>
<dbReference type="FunFam" id="3.10.300.10:FF:000001">
    <property type="entry name" value="Putative 3-methyladenine DNA glycosylase"/>
    <property type="match status" value="1"/>
</dbReference>
<dbReference type="Pfam" id="PF02245">
    <property type="entry name" value="Pur_DNA_glyco"/>
    <property type="match status" value="1"/>
</dbReference>
<gene>
    <name evidence="15" type="primary">MPG</name>
    <name evidence="15" type="ORF">BLAG_LOCUS25415</name>
</gene>
<sequence>MIVGGWRAEKLENVTIFRPTSARSLPECDTRKDTVGRGSAARLERQGKEATRRYCCPDKADLPLIGEFDSTVCGRETRENSELECFVDNKYIWLNRCKVVQVAKGPVGEVSEHVWAVLDKPLQNGTVAPKKMPPTKPKKHKLSETSDCPVKTKSKTPALPDATTTSPYFSNDTTSSCKARLSYSFYDQKCLDLAKTLLGKVIVRKLDDNSTVSGMIVETEAYCGRDDKASHSSGSKKTERNAAMFMEPGTAYVYIIYGMYHCFNISSQGEGAAVLIRAVQPLTGVDKMKVQRGKRRGDKGAGLKTEQLGNGPSKLCQALHIDKDTVNQQDLTTCPFIWLESGEDVTDSDIIHSTRIGIDSAGEEWAKKPWRFYIRGNKSVSKRDKKAEKETEKILHQGEQECQQTGQKSREGNRKDFTSGGTRVSANGTKKQKQKSYNL</sequence>
<keyword evidence="6" id="KW-0378">Hydrolase</keyword>
<evidence type="ECO:0000256" key="10">
    <source>
        <dbReference type="ARBA" id="ARBA00068926"/>
    </source>
</evidence>
<evidence type="ECO:0000256" key="4">
    <source>
        <dbReference type="ARBA" id="ARBA00012000"/>
    </source>
</evidence>
<accession>A0A8K0AFC1</accession>
<dbReference type="EC" id="3.2.2.21" evidence="4"/>
<organism evidence="15 16">
    <name type="scientific">Branchiostoma lanceolatum</name>
    <name type="common">Common lancelet</name>
    <name type="synonym">Amphioxus lanceolatum</name>
    <dbReference type="NCBI Taxonomy" id="7740"/>
    <lineage>
        <taxon>Eukaryota</taxon>
        <taxon>Metazoa</taxon>
        <taxon>Chordata</taxon>
        <taxon>Cephalochordata</taxon>
        <taxon>Leptocardii</taxon>
        <taxon>Amphioxiformes</taxon>
        <taxon>Branchiostomatidae</taxon>
        <taxon>Branchiostoma</taxon>
    </lineage>
</organism>
<evidence type="ECO:0000256" key="13">
    <source>
        <dbReference type="ARBA" id="ARBA00082988"/>
    </source>
</evidence>
<evidence type="ECO:0000256" key="3">
    <source>
        <dbReference type="ARBA" id="ARBA00009232"/>
    </source>
</evidence>
<dbReference type="InterPro" id="IPR003180">
    <property type="entry name" value="MPG"/>
</dbReference>
<dbReference type="Gene3D" id="3.10.300.10">
    <property type="entry name" value="Methylpurine-DNA glycosylase (MPG)"/>
    <property type="match status" value="1"/>
</dbReference>
<comment type="similarity">
    <text evidence="3">Belongs to the DNA glycosylase MPG family.</text>
</comment>
<dbReference type="GO" id="GO:0003905">
    <property type="term" value="F:alkylbase DNA N-glycosylase activity"/>
    <property type="evidence" value="ECO:0007669"/>
    <property type="project" value="UniProtKB-EC"/>
</dbReference>
<dbReference type="InterPro" id="IPR011034">
    <property type="entry name" value="Formyl_transferase-like_C_sf"/>
</dbReference>
<evidence type="ECO:0000256" key="5">
    <source>
        <dbReference type="ARBA" id="ARBA00022763"/>
    </source>
</evidence>
<dbReference type="AlphaFoldDB" id="A0A8K0AFC1"/>
<feature type="compositionally biased region" description="Basic residues" evidence="14">
    <location>
        <begin position="430"/>
        <end position="439"/>
    </location>
</feature>
<feature type="region of interest" description="Disordered" evidence="14">
    <location>
        <begin position="379"/>
        <end position="439"/>
    </location>
</feature>
<feature type="compositionally biased region" description="Basic and acidic residues" evidence="14">
    <location>
        <begin position="408"/>
        <end position="417"/>
    </location>
</feature>
<feature type="compositionally biased region" description="Polar residues" evidence="14">
    <location>
        <begin position="419"/>
        <end position="429"/>
    </location>
</feature>
<evidence type="ECO:0000256" key="14">
    <source>
        <dbReference type="SAM" id="MobiDB-lite"/>
    </source>
</evidence>
<evidence type="ECO:0000256" key="12">
    <source>
        <dbReference type="ARBA" id="ARBA00078171"/>
    </source>
</evidence>
<dbReference type="HAMAP" id="MF_00527">
    <property type="entry name" value="3MGH"/>
    <property type="match status" value="1"/>
</dbReference>
<dbReference type="GO" id="GO:0003677">
    <property type="term" value="F:DNA binding"/>
    <property type="evidence" value="ECO:0007669"/>
    <property type="project" value="InterPro"/>
</dbReference>
<protein>
    <recommendedName>
        <fullName evidence="10">DNA-3-methyladenine glycosylase</fullName>
        <ecNumber evidence="4">3.2.2.21</ecNumber>
    </recommendedName>
    <alternativeName>
        <fullName evidence="11">3-alkyladenine DNA glycosylase</fullName>
    </alternativeName>
    <alternativeName>
        <fullName evidence="8">3-methyladenine DNA glycosidase</fullName>
    </alternativeName>
    <alternativeName>
        <fullName evidence="13">ADPG</fullName>
    </alternativeName>
    <alternativeName>
        <fullName evidence="12">N-methylpurine-DNA glycosylase</fullName>
    </alternativeName>
</protein>
<name>A0A8K0AFC1_BRALA</name>
<evidence type="ECO:0000256" key="2">
    <source>
        <dbReference type="ARBA" id="ARBA00002421"/>
    </source>
</evidence>
<dbReference type="PANTHER" id="PTHR10429:SF0">
    <property type="entry name" value="DNA-3-METHYLADENINE GLYCOSYLASE"/>
    <property type="match status" value="1"/>
</dbReference>
<keyword evidence="7" id="KW-0234">DNA repair</keyword>
<dbReference type="SUPFAM" id="SSF50486">
    <property type="entry name" value="FMT C-terminal domain-like"/>
    <property type="match status" value="1"/>
</dbReference>
<feature type="compositionally biased region" description="Basic and acidic residues" evidence="14">
    <location>
        <begin position="381"/>
        <end position="399"/>
    </location>
</feature>
<evidence type="ECO:0000256" key="6">
    <source>
        <dbReference type="ARBA" id="ARBA00022801"/>
    </source>
</evidence>
<keyword evidence="5" id="KW-0227">DNA damage</keyword>
<comment type="function">
    <text evidence="2">Hydrolysis of the deoxyribose N-glycosidic bond to excise 3-methyladenine, and 7-methylguanine from the damaged DNA polymer formed by alkylation lesions.</text>
</comment>
<evidence type="ECO:0000256" key="9">
    <source>
        <dbReference type="ARBA" id="ARBA00066187"/>
    </source>
</evidence>
<reference evidence="15" key="1">
    <citation type="submission" date="2022-01" db="EMBL/GenBank/DDBJ databases">
        <authorList>
            <person name="Braso-Vives M."/>
        </authorList>
    </citation>
    <scope>NUCLEOTIDE SEQUENCE</scope>
</reference>
<dbReference type="GO" id="GO:0006284">
    <property type="term" value="P:base-excision repair"/>
    <property type="evidence" value="ECO:0007669"/>
    <property type="project" value="InterPro"/>
</dbReference>
<dbReference type="InterPro" id="IPR036995">
    <property type="entry name" value="MPG_sf"/>
</dbReference>
<proteinExistence type="inferred from homology"/>
<dbReference type="PANTHER" id="PTHR10429">
    <property type="entry name" value="DNA-3-METHYLADENINE GLYCOSYLASE"/>
    <property type="match status" value="1"/>
</dbReference>
<comment type="subunit">
    <text evidence="9">Binds MBD1. Binds SSBP1.</text>
</comment>
<evidence type="ECO:0000256" key="8">
    <source>
        <dbReference type="ARBA" id="ARBA00033426"/>
    </source>
</evidence>